<dbReference type="InterPro" id="IPR000504">
    <property type="entry name" value="RRM_dom"/>
</dbReference>
<dbReference type="InterPro" id="IPR012677">
    <property type="entry name" value="Nucleotide-bd_a/b_plait_sf"/>
</dbReference>
<dbReference type="EMBL" id="CAMKVN010002547">
    <property type="protein sequence ID" value="CAI2181573.1"/>
    <property type="molecule type" value="Genomic_DNA"/>
</dbReference>
<accession>A0A9W4SWG1</accession>
<dbReference type="SMART" id="SM00360">
    <property type="entry name" value="RRM"/>
    <property type="match status" value="1"/>
</dbReference>
<dbReference type="AlphaFoldDB" id="A0A9W4SWG1"/>
<evidence type="ECO:0000313" key="3">
    <source>
        <dbReference type="Proteomes" id="UP001153678"/>
    </source>
</evidence>
<dbReference type="InterPro" id="IPR035979">
    <property type="entry name" value="RBD_domain_sf"/>
</dbReference>
<evidence type="ECO:0000259" key="1">
    <source>
        <dbReference type="SMART" id="SM00360"/>
    </source>
</evidence>
<organism evidence="2 3">
    <name type="scientific">Funneliformis geosporum</name>
    <dbReference type="NCBI Taxonomy" id="1117311"/>
    <lineage>
        <taxon>Eukaryota</taxon>
        <taxon>Fungi</taxon>
        <taxon>Fungi incertae sedis</taxon>
        <taxon>Mucoromycota</taxon>
        <taxon>Glomeromycotina</taxon>
        <taxon>Glomeromycetes</taxon>
        <taxon>Glomerales</taxon>
        <taxon>Glomeraceae</taxon>
        <taxon>Funneliformis</taxon>
    </lineage>
</organism>
<keyword evidence="3" id="KW-1185">Reference proteome</keyword>
<name>A0A9W4SWG1_9GLOM</name>
<dbReference type="Proteomes" id="UP001153678">
    <property type="component" value="Unassembled WGS sequence"/>
</dbReference>
<sequence length="148" mass="17005">MNPCCSELQEQLLTQRQVNRDQSRLIDGKQQIIEDQARLTKSQQQLIDMMYEKIQTLENDISKLKGEGGGKYEFKVFLRNVKSTLTPKILKNHLERSFGPVHEISQPDPKSPYAFAYFKNRQHFVQALDKGNINIDGISVKITSGPKK</sequence>
<protein>
    <submittedName>
        <fullName evidence="2">13435_t:CDS:1</fullName>
    </submittedName>
</protein>
<feature type="domain" description="RRM" evidence="1">
    <location>
        <begin position="75"/>
        <end position="143"/>
    </location>
</feature>
<dbReference type="Gene3D" id="3.30.70.330">
    <property type="match status" value="1"/>
</dbReference>
<proteinExistence type="predicted"/>
<dbReference type="SUPFAM" id="SSF54928">
    <property type="entry name" value="RNA-binding domain, RBD"/>
    <property type="match status" value="1"/>
</dbReference>
<evidence type="ECO:0000313" key="2">
    <source>
        <dbReference type="EMBL" id="CAI2181573.1"/>
    </source>
</evidence>
<gene>
    <name evidence="2" type="ORF">FWILDA_LOCUS10153</name>
</gene>
<dbReference type="OrthoDB" id="2382866at2759"/>
<reference evidence="2" key="1">
    <citation type="submission" date="2022-08" db="EMBL/GenBank/DDBJ databases">
        <authorList>
            <person name="Kallberg Y."/>
            <person name="Tangrot J."/>
            <person name="Rosling A."/>
        </authorList>
    </citation>
    <scope>NUCLEOTIDE SEQUENCE</scope>
    <source>
        <strain evidence="2">Wild A</strain>
    </source>
</reference>
<dbReference type="GO" id="GO:0003723">
    <property type="term" value="F:RNA binding"/>
    <property type="evidence" value="ECO:0007669"/>
    <property type="project" value="InterPro"/>
</dbReference>
<dbReference type="CDD" id="cd00590">
    <property type="entry name" value="RRM_SF"/>
    <property type="match status" value="1"/>
</dbReference>
<comment type="caution">
    <text evidence="2">The sequence shown here is derived from an EMBL/GenBank/DDBJ whole genome shotgun (WGS) entry which is preliminary data.</text>
</comment>